<dbReference type="AlphaFoldDB" id="A0A8T2NZL9"/>
<dbReference type="OrthoDB" id="10559859at2759"/>
<evidence type="ECO:0000259" key="1">
    <source>
        <dbReference type="Pfam" id="PF22988"/>
    </source>
</evidence>
<evidence type="ECO:0000313" key="3">
    <source>
        <dbReference type="Proteomes" id="UP000824540"/>
    </source>
</evidence>
<evidence type="ECO:0000313" key="2">
    <source>
        <dbReference type="EMBL" id="KAG9341817.1"/>
    </source>
</evidence>
<protein>
    <recommendedName>
        <fullName evidence="1">Lysine-specific demethylase 3B PWWP domain-containing protein</fullName>
    </recommendedName>
</protein>
<gene>
    <name evidence="2" type="ORF">JZ751_018539</name>
</gene>
<feature type="domain" description="Lysine-specific demethylase 3B PWWP" evidence="1">
    <location>
        <begin position="60"/>
        <end position="107"/>
    </location>
</feature>
<dbReference type="EMBL" id="JAFBMS010000032">
    <property type="protein sequence ID" value="KAG9341817.1"/>
    <property type="molecule type" value="Genomic_DNA"/>
</dbReference>
<accession>A0A8T2NZL9</accession>
<dbReference type="Pfam" id="PF22988">
    <property type="entry name" value="PWWP_KDM3B"/>
    <property type="match status" value="1"/>
</dbReference>
<proteinExistence type="predicted"/>
<keyword evidence="3" id="KW-1185">Reference proteome</keyword>
<dbReference type="Proteomes" id="UP000824540">
    <property type="component" value="Unassembled WGS sequence"/>
</dbReference>
<reference evidence="2" key="1">
    <citation type="thesis" date="2021" institute="BYU ScholarsArchive" country="Provo, UT, USA">
        <title>Applications of and Algorithms for Genome Assembly and Genomic Analyses with an Emphasis on Marine Teleosts.</title>
        <authorList>
            <person name="Pickett B.D."/>
        </authorList>
    </citation>
    <scope>NUCLEOTIDE SEQUENCE</scope>
    <source>
        <strain evidence="2">HI-2016</strain>
    </source>
</reference>
<organism evidence="2 3">
    <name type="scientific">Albula glossodonta</name>
    <name type="common">roundjaw bonefish</name>
    <dbReference type="NCBI Taxonomy" id="121402"/>
    <lineage>
        <taxon>Eukaryota</taxon>
        <taxon>Metazoa</taxon>
        <taxon>Chordata</taxon>
        <taxon>Craniata</taxon>
        <taxon>Vertebrata</taxon>
        <taxon>Euteleostomi</taxon>
        <taxon>Actinopterygii</taxon>
        <taxon>Neopterygii</taxon>
        <taxon>Teleostei</taxon>
        <taxon>Albuliformes</taxon>
        <taxon>Albulidae</taxon>
        <taxon>Albula</taxon>
    </lineage>
</organism>
<comment type="caution">
    <text evidence="2">The sequence shown here is derived from an EMBL/GenBank/DDBJ whole genome shotgun (WGS) entry which is preliminary data.</text>
</comment>
<dbReference type="InterPro" id="IPR054504">
    <property type="entry name" value="PWWP_KDM3B"/>
</dbReference>
<name>A0A8T2NZL9_9TELE</name>
<sequence length="125" mass="13709">MRKDDATCSLSRMVTALMATQGKYRKGGTSKAKQLAFEPIRQRPHPPPPPPFFIHSVIIANTFRPIVGKAVLGSVTVVEFLSDRRCDFLTDDGAYWQYEVGDTAQTAALTKYIISDSPASPYASA</sequence>